<proteinExistence type="predicted"/>
<name>A0ABU0TTI5_MICTR</name>
<dbReference type="Pfam" id="PF08310">
    <property type="entry name" value="LGFP"/>
    <property type="match status" value="6"/>
</dbReference>
<protein>
    <submittedName>
        <fullName evidence="1">Uncharacterized protein with LGFP repeats</fullName>
    </submittedName>
</protein>
<gene>
    <name evidence="1" type="ORF">QE412_001546</name>
</gene>
<accession>A0ABU0TTI5</accession>
<evidence type="ECO:0000313" key="1">
    <source>
        <dbReference type="EMBL" id="MDQ1122973.1"/>
    </source>
</evidence>
<organism evidence="1 2">
    <name type="scientific">Microbacterium trichothecenolyticum</name>
    <name type="common">Aureobacterium trichothecenolyticum</name>
    <dbReference type="NCBI Taxonomy" id="69370"/>
    <lineage>
        <taxon>Bacteria</taxon>
        <taxon>Bacillati</taxon>
        <taxon>Actinomycetota</taxon>
        <taxon>Actinomycetes</taxon>
        <taxon>Micrococcales</taxon>
        <taxon>Microbacteriaceae</taxon>
        <taxon>Microbacterium</taxon>
    </lineage>
</organism>
<dbReference type="Proteomes" id="UP001226691">
    <property type="component" value="Unassembled WGS sequence"/>
</dbReference>
<evidence type="ECO:0000313" key="2">
    <source>
        <dbReference type="Proteomes" id="UP001226691"/>
    </source>
</evidence>
<dbReference type="EMBL" id="JAUTBF010000001">
    <property type="protein sequence ID" value="MDQ1122973.1"/>
    <property type="molecule type" value="Genomic_DNA"/>
</dbReference>
<reference evidence="1 2" key="1">
    <citation type="submission" date="2023-07" db="EMBL/GenBank/DDBJ databases">
        <title>Functional and genomic diversity of the sorghum phyllosphere microbiome.</title>
        <authorList>
            <person name="Shade A."/>
        </authorList>
    </citation>
    <scope>NUCLEOTIDE SEQUENCE [LARGE SCALE GENOMIC DNA]</scope>
    <source>
        <strain evidence="1 2">SORGH_AS_1207</strain>
    </source>
</reference>
<sequence length="899" mass="92041">MSVASRRPPAVDRRIGVVVVALVALLSGLLVAVAPAVPSPASAANAADFQDGYLISDRNFLDSGSLTVDEVQSFLNAQVPTCRANDGMPCLKDYVAQSTPSLAANSYCSAFPGGTMSAARLIVTVSQVCGISPKVILVMLQKEQGLITDTSPSRGQYSAALGQGCPDGGVGCDPAFAGFFYQIYGAARQFQIYLKFPKSFSYQLGWNNILYQASPPDTSGRCGTKRVFIQNDATRALYVYTPYTPNQAALDNLYGTGDFCSAYGNRNFWRLYTDWFGNPVGDRVTGEYAAVWQALGGSSGVLGSPTSDVVCVASRYCQQSFRGGTIFWFPGRGVFGVPTVVETMWRNLGFIDGAPGFPTGVVVCAADGTCAQSFDGGVIAADSSGGSLVGRHVEDAWLAAGGVALGGARGPELCSNGTDCAQLFARAAFYSSAKRVLSVTGAIFTAWSAAGMSNGPSGFPTANAVCTSAGCTQTFSGGLIVSSGDRAQPVPLPIAAKFTAIGGLATTGAPVSAATCSSSTSCSQLFDDARIDTFPDRAAVATTKGFLDTWAASGFEKGLLRRPMSDASCSSLTCSQPFEGGVLVGTPSAGVVAVFGAYLDAWKASGGEKGSLGLPTGADSCDRKSCSQAFQRGVLVWTPARGVLTVSSWFLSPWQAKGATSGLLGAPTANASCSSLTCSQRFQGGVLVGTPSAGVVAVFGAYLDAWKASGGEKGSLGLPTGADSCDGKSCSQAFQRGVLVWTPARGVLTVSSWFLSPWQAKGATSGLLGAPTANASCSSLTCSQRFQGGVLVGTPSAGVVAVFGAYLDAWKASGGEKGSLGLPTGADSCDGNSCSISFQRGIVVWTSARGAITVAPPVFDAWQAAGGVSGRYGLPLSGATRSGKTITQAFERGNITAAG</sequence>
<keyword evidence="2" id="KW-1185">Reference proteome</keyword>
<dbReference type="InterPro" id="IPR013207">
    <property type="entry name" value="LGFP"/>
</dbReference>
<comment type="caution">
    <text evidence="1">The sequence shown here is derived from an EMBL/GenBank/DDBJ whole genome shotgun (WGS) entry which is preliminary data.</text>
</comment>